<comment type="caution">
    <text evidence="1">The sequence shown here is derived from an EMBL/GenBank/DDBJ whole genome shotgun (WGS) entry which is preliminary data.</text>
</comment>
<protein>
    <recommendedName>
        <fullName evidence="3">Mariner Mos1 transposase</fullName>
    </recommendedName>
</protein>
<dbReference type="EMBL" id="BGZK01000193">
    <property type="protein sequence ID" value="GBP27437.1"/>
    <property type="molecule type" value="Genomic_DNA"/>
</dbReference>
<proteinExistence type="predicted"/>
<dbReference type="GO" id="GO:0003676">
    <property type="term" value="F:nucleic acid binding"/>
    <property type="evidence" value="ECO:0007669"/>
    <property type="project" value="InterPro"/>
</dbReference>
<evidence type="ECO:0000313" key="1">
    <source>
        <dbReference type="EMBL" id="GBP27437.1"/>
    </source>
</evidence>
<reference evidence="1 2" key="1">
    <citation type="journal article" date="2019" name="Commun. Biol.">
        <title>The bagworm genome reveals a unique fibroin gene that provides high tensile strength.</title>
        <authorList>
            <person name="Kono N."/>
            <person name="Nakamura H."/>
            <person name="Ohtoshi R."/>
            <person name="Tomita M."/>
            <person name="Numata K."/>
            <person name="Arakawa K."/>
        </authorList>
    </citation>
    <scope>NUCLEOTIDE SEQUENCE [LARGE SCALE GENOMIC DNA]</scope>
</reference>
<dbReference type="AlphaFoldDB" id="A0A4C1UMW8"/>
<dbReference type="Gene3D" id="3.30.420.10">
    <property type="entry name" value="Ribonuclease H-like superfamily/Ribonuclease H"/>
    <property type="match status" value="1"/>
</dbReference>
<evidence type="ECO:0008006" key="3">
    <source>
        <dbReference type="Google" id="ProtNLM"/>
    </source>
</evidence>
<gene>
    <name evidence="1" type="ORF">EVAR_17139_1</name>
</gene>
<dbReference type="InterPro" id="IPR036397">
    <property type="entry name" value="RNaseH_sf"/>
</dbReference>
<keyword evidence="2" id="KW-1185">Reference proteome</keyword>
<dbReference type="Proteomes" id="UP000299102">
    <property type="component" value="Unassembled WGS sequence"/>
</dbReference>
<sequence length="86" mass="10107">MTYQQIRTSLGIDMRHGTNDESWIYCYDPETKNQPAQWVLSFEELPTKVKRGQSVEKKMVASFFGIKRHCVATVLEDKNNYCRLVF</sequence>
<organism evidence="1 2">
    <name type="scientific">Eumeta variegata</name>
    <name type="common">Bagworm moth</name>
    <name type="synonym">Eumeta japonica</name>
    <dbReference type="NCBI Taxonomy" id="151549"/>
    <lineage>
        <taxon>Eukaryota</taxon>
        <taxon>Metazoa</taxon>
        <taxon>Ecdysozoa</taxon>
        <taxon>Arthropoda</taxon>
        <taxon>Hexapoda</taxon>
        <taxon>Insecta</taxon>
        <taxon>Pterygota</taxon>
        <taxon>Neoptera</taxon>
        <taxon>Endopterygota</taxon>
        <taxon>Lepidoptera</taxon>
        <taxon>Glossata</taxon>
        <taxon>Ditrysia</taxon>
        <taxon>Tineoidea</taxon>
        <taxon>Psychidae</taxon>
        <taxon>Oiketicinae</taxon>
        <taxon>Eumeta</taxon>
    </lineage>
</organism>
<evidence type="ECO:0000313" key="2">
    <source>
        <dbReference type="Proteomes" id="UP000299102"/>
    </source>
</evidence>
<accession>A0A4C1UMW8</accession>
<name>A0A4C1UMW8_EUMVA</name>
<dbReference type="OrthoDB" id="10017160at2759"/>